<accession>A0A1I2HKH7</accession>
<organism evidence="3 4">
    <name type="scientific">Flavimobilis marinus</name>
    <dbReference type="NCBI Taxonomy" id="285351"/>
    <lineage>
        <taxon>Bacteria</taxon>
        <taxon>Bacillati</taxon>
        <taxon>Actinomycetota</taxon>
        <taxon>Actinomycetes</taxon>
        <taxon>Micrococcales</taxon>
        <taxon>Jonesiaceae</taxon>
        <taxon>Flavimobilis</taxon>
    </lineage>
</organism>
<reference evidence="4" key="1">
    <citation type="submission" date="2016-10" db="EMBL/GenBank/DDBJ databases">
        <authorList>
            <person name="Varghese N."/>
            <person name="Submissions S."/>
        </authorList>
    </citation>
    <scope>NUCLEOTIDE SEQUENCE [LARGE SCALE GENOMIC DNA]</scope>
    <source>
        <strain evidence="4">DSM 19083</strain>
    </source>
</reference>
<sequence length="205" mass="22085">MLGLEIPVDPDAETARRWLTDELADSAYQETEGLIPRILRWISELFSGSGSVDLGIGWLTLIGALVVAVVVAIALVVAGPLRRARRARTAEAVLGETTLSAQEWRERAAAAARSQDHATAVLDAFRALVRSLEERALLDERPGRTAAEAAHEAEPRFPAHAPALHDAGRVFDEVCYGDRPGSLGDYERMAALDATLADERPAVLA</sequence>
<protein>
    <recommendedName>
        <fullName evidence="2">Protein-glutamine gamma-glutamyltransferase-like C-terminal domain-containing protein</fullName>
    </recommendedName>
</protein>
<evidence type="ECO:0000313" key="4">
    <source>
        <dbReference type="Proteomes" id="UP000198520"/>
    </source>
</evidence>
<dbReference type="Pfam" id="PF13559">
    <property type="entry name" value="DUF4129"/>
    <property type="match status" value="1"/>
</dbReference>
<dbReference type="InterPro" id="IPR025403">
    <property type="entry name" value="TgpA-like_C"/>
</dbReference>
<evidence type="ECO:0000256" key="1">
    <source>
        <dbReference type="SAM" id="Phobius"/>
    </source>
</evidence>
<keyword evidence="1" id="KW-1133">Transmembrane helix</keyword>
<name>A0A1I2HKH7_9MICO</name>
<dbReference type="Proteomes" id="UP000198520">
    <property type="component" value="Unassembled WGS sequence"/>
</dbReference>
<dbReference type="STRING" id="285351.SAMN04488035_2360"/>
<proteinExistence type="predicted"/>
<feature type="transmembrane region" description="Helical" evidence="1">
    <location>
        <begin position="56"/>
        <end position="78"/>
    </location>
</feature>
<dbReference type="RefSeq" id="WP_143073199.1">
    <property type="nucleotide sequence ID" value="NZ_BNAN01000004.1"/>
</dbReference>
<gene>
    <name evidence="3" type="ORF">SAMN04488035_2360</name>
</gene>
<feature type="domain" description="Protein-glutamine gamma-glutamyltransferase-like C-terminal" evidence="2">
    <location>
        <begin position="124"/>
        <end position="193"/>
    </location>
</feature>
<dbReference type="EMBL" id="FONZ01000004">
    <property type="protein sequence ID" value="SFF29357.1"/>
    <property type="molecule type" value="Genomic_DNA"/>
</dbReference>
<dbReference type="AlphaFoldDB" id="A0A1I2HKH7"/>
<keyword evidence="1" id="KW-0472">Membrane</keyword>
<keyword evidence="4" id="KW-1185">Reference proteome</keyword>
<keyword evidence="1" id="KW-0812">Transmembrane</keyword>
<evidence type="ECO:0000259" key="2">
    <source>
        <dbReference type="Pfam" id="PF13559"/>
    </source>
</evidence>
<evidence type="ECO:0000313" key="3">
    <source>
        <dbReference type="EMBL" id="SFF29357.1"/>
    </source>
</evidence>
<dbReference type="OrthoDB" id="3389322at2"/>